<feature type="transmembrane region" description="Helical" evidence="1">
    <location>
        <begin position="65"/>
        <end position="90"/>
    </location>
</feature>
<evidence type="ECO:0000256" key="1">
    <source>
        <dbReference type="SAM" id="Phobius"/>
    </source>
</evidence>
<protein>
    <submittedName>
        <fullName evidence="2">Uncharacterized protein</fullName>
    </submittedName>
</protein>
<evidence type="ECO:0000313" key="2">
    <source>
        <dbReference type="EMBL" id="MFC6198177.1"/>
    </source>
</evidence>
<comment type="caution">
    <text evidence="2">The sequence shown here is derived from an EMBL/GenBank/DDBJ whole genome shotgun (WGS) entry which is preliminary data.</text>
</comment>
<feature type="transmembrane region" description="Helical" evidence="1">
    <location>
        <begin position="200"/>
        <end position="219"/>
    </location>
</feature>
<feature type="transmembrane region" description="Helical" evidence="1">
    <location>
        <begin position="9"/>
        <end position="29"/>
    </location>
</feature>
<feature type="transmembrane region" description="Helical" evidence="1">
    <location>
        <begin position="239"/>
        <end position="258"/>
    </location>
</feature>
<sequence>MRPFRYSHYYVGAFLLLTIWAFWPSYFAVFGEASFAHHLHGLTATLWIVLLMTQNIAIQHRKRQIHIWFGWSSLLLVPVFTAGGLLTTLVTLQSEGPFHDMFGVRLATADLIGSILFCTFFALALRHRRDVQRHSRYMLATVTLLIGPSFARLLTNNIPPFKIETFAELPKFGQAADASLVFTIVFLLTLVLWDIRNRKPAVPFTLALVGNVVMYHGYYTWARSESWHQAADLLATLPAWLVCLVGLLIGIVASLYGWQAGMPRQASSRDKIRVSVLAE</sequence>
<organism evidence="2 3">
    <name type="scientific">Ponticaulis profundi</name>
    <dbReference type="NCBI Taxonomy" id="2665222"/>
    <lineage>
        <taxon>Bacteria</taxon>
        <taxon>Pseudomonadati</taxon>
        <taxon>Pseudomonadota</taxon>
        <taxon>Alphaproteobacteria</taxon>
        <taxon>Hyphomonadales</taxon>
        <taxon>Hyphomonadaceae</taxon>
        <taxon>Ponticaulis</taxon>
    </lineage>
</organism>
<name>A0ABW1S936_9PROT</name>
<keyword evidence="3" id="KW-1185">Reference proteome</keyword>
<feature type="transmembrane region" description="Helical" evidence="1">
    <location>
        <begin position="137"/>
        <end position="155"/>
    </location>
</feature>
<keyword evidence="1" id="KW-1133">Transmembrane helix</keyword>
<reference evidence="3" key="1">
    <citation type="journal article" date="2019" name="Int. J. Syst. Evol. Microbiol.">
        <title>The Global Catalogue of Microorganisms (GCM) 10K type strain sequencing project: providing services to taxonomists for standard genome sequencing and annotation.</title>
        <authorList>
            <consortium name="The Broad Institute Genomics Platform"/>
            <consortium name="The Broad Institute Genome Sequencing Center for Infectious Disease"/>
            <person name="Wu L."/>
            <person name="Ma J."/>
        </authorList>
    </citation>
    <scope>NUCLEOTIDE SEQUENCE [LARGE SCALE GENOMIC DNA]</scope>
    <source>
        <strain evidence="3">CGMCC-1.15741</strain>
    </source>
</reference>
<gene>
    <name evidence="2" type="ORF">ACFQDM_08810</name>
</gene>
<accession>A0ABW1S936</accession>
<feature type="transmembrane region" description="Helical" evidence="1">
    <location>
        <begin position="175"/>
        <end position="193"/>
    </location>
</feature>
<dbReference type="EMBL" id="JBHSSW010000009">
    <property type="protein sequence ID" value="MFC6198177.1"/>
    <property type="molecule type" value="Genomic_DNA"/>
</dbReference>
<feature type="transmembrane region" description="Helical" evidence="1">
    <location>
        <begin position="35"/>
        <end position="53"/>
    </location>
</feature>
<keyword evidence="1" id="KW-0812">Transmembrane</keyword>
<dbReference type="RefSeq" id="WP_377378195.1">
    <property type="nucleotide sequence ID" value="NZ_JBHSSW010000009.1"/>
</dbReference>
<proteinExistence type="predicted"/>
<dbReference type="Proteomes" id="UP001596303">
    <property type="component" value="Unassembled WGS sequence"/>
</dbReference>
<feature type="transmembrane region" description="Helical" evidence="1">
    <location>
        <begin position="102"/>
        <end position="125"/>
    </location>
</feature>
<keyword evidence="1" id="KW-0472">Membrane</keyword>
<evidence type="ECO:0000313" key="3">
    <source>
        <dbReference type="Proteomes" id="UP001596303"/>
    </source>
</evidence>